<name>A0A699X6E5_TANCI</name>
<dbReference type="AlphaFoldDB" id="A0A699X6E5"/>
<feature type="region of interest" description="Disordered" evidence="1">
    <location>
        <begin position="1"/>
        <end position="33"/>
    </location>
</feature>
<feature type="non-terminal residue" evidence="2">
    <location>
        <position position="1"/>
    </location>
</feature>
<protein>
    <submittedName>
        <fullName evidence="2">Uncharacterized protein</fullName>
    </submittedName>
</protein>
<comment type="caution">
    <text evidence="2">The sequence shown here is derived from an EMBL/GenBank/DDBJ whole genome shotgun (WGS) entry which is preliminary data.</text>
</comment>
<proteinExistence type="predicted"/>
<sequence>AVGLSRFNSTRPNVDLPEPDSPTNASVSPRRTASETSLTACTGGFLRWNKPVSLWKCLLTAMLSRIGLSGDAASRISFCDGFMR</sequence>
<feature type="compositionally biased region" description="Polar residues" evidence="1">
    <location>
        <begin position="21"/>
        <end position="33"/>
    </location>
</feature>
<feature type="compositionally biased region" description="Polar residues" evidence="1">
    <location>
        <begin position="1"/>
        <end position="12"/>
    </location>
</feature>
<evidence type="ECO:0000256" key="1">
    <source>
        <dbReference type="SAM" id="MobiDB-lite"/>
    </source>
</evidence>
<gene>
    <name evidence="2" type="ORF">Tci_927058</name>
</gene>
<evidence type="ECO:0000313" key="2">
    <source>
        <dbReference type="EMBL" id="GFD55089.1"/>
    </source>
</evidence>
<reference evidence="2" key="1">
    <citation type="journal article" date="2019" name="Sci. Rep.">
        <title>Draft genome of Tanacetum cinerariifolium, the natural source of mosquito coil.</title>
        <authorList>
            <person name="Yamashiro T."/>
            <person name="Shiraishi A."/>
            <person name="Satake H."/>
            <person name="Nakayama K."/>
        </authorList>
    </citation>
    <scope>NUCLEOTIDE SEQUENCE</scope>
</reference>
<accession>A0A699X6E5</accession>
<organism evidence="2">
    <name type="scientific">Tanacetum cinerariifolium</name>
    <name type="common">Dalmatian daisy</name>
    <name type="synonym">Chrysanthemum cinerariifolium</name>
    <dbReference type="NCBI Taxonomy" id="118510"/>
    <lineage>
        <taxon>Eukaryota</taxon>
        <taxon>Viridiplantae</taxon>
        <taxon>Streptophyta</taxon>
        <taxon>Embryophyta</taxon>
        <taxon>Tracheophyta</taxon>
        <taxon>Spermatophyta</taxon>
        <taxon>Magnoliopsida</taxon>
        <taxon>eudicotyledons</taxon>
        <taxon>Gunneridae</taxon>
        <taxon>Pentapetalae</taxon>
        <taxon>asterids</taxon>
        <taxon>campanulids</taxon>
        <taxon>Asterales</taxon>
        <taxon>Asteraceae</taxon>
        <taxon>Asteroideae</taxon>
        <taxon>Anthemideae</taxon>
        <taxon>Anthemidinae</taxon>
        <taxon>Tanacetum</taxon>
    </lineage>
</organism>
<dbReference type="EMBL" id="BKCJ011813853">
    <property type="protein sequence ID" value="GFD55089.1"/>
    <property type="molecule type" value="Genomic_DNA"/>
</dbReference>